<accession>A0ACB9T5X7</accession>
<organism evidence="1 2">
    <name type="scientific">Holotrichia oblita</name>
    <name type="common">Chafer beetle</name>
    <dbReference type="NCBI Taxonomy" id="644536"/>
    <lineage>
        <taxon>Eukaryota</taxon>
        <taxon>Metazoa</taxon>
        <taxon>Ecdysozoa</taxon>
        <taxon>Arthropoda</taxon>
        <taxon>Hexapoda</taxon>
        <taxon>Insecta</taxon>
        <taxon>Pterygota</taxon>
        <taxon>Neoptera</taxon>
        <taxon>Endopterygota</taxon>
        <taxon>Coleoptera</taxon>
        <taxon>Polyphaga</taxon>
        <taxon>Scarabaeiformia</taxon>
        <taxon>Scarabaeidae</taxon>
        <taxon>Melolonthinae</taxon>
        <taxon>Holotrichia</taxon>
    </lineage>
</organism>
<keyword evidence="2" id="KW-1185">Reference proteome</keyword>
<reference evidence="1" key="1">
    <citation type="submission" date="2022-04" db="EMBL/GenBank/DDBJ databases">
        <title>Chromosome-scale genome assembly of Holotrichia oblita Faldermann.</title>
        <authorList>
            <person name="Rongchong L."/>
        </authorList>
    </citation>
    <scope>NUCLEOTIDE SEQUENCE</scope>
    <source>
        <strain evidence="1">81SQS9</strain>
    </source>
</reference>
<keyword evidence="1" id="KW-0808">Transferase</keyword>
<proteinExistence type="predicted"/>
<comment type="caution">
    <text evidence="1">The sequence shown here is derived from an EMBL/GenBank/DDBJ whole genome shotgun (WGS) entry which is preliminary data.</text>
</comment>
<dbReference type="EMBL" id="CM043019">
    <property type="protein sequence ID" value="KAI4462109.1"/>
    <property type="molecule type" value="Genomic_DNA"/>
</dbReference>
<evidence type="ECO:0000313" key="2">
    <source>
        <dbReference type="Proteomes" id="UP001056778"/>
    </source>
</evidence>
<sequence>MSSPLPTLLICLTYAYGVKVVGPMLMENRKPFNLRKPIIFYNLFQVIFSCWLFYESGICGWLSHYSYRCQPVDYSNNPTALRMVRGCWWYYFSKFTEFMDTTTSNGHSKHTNGFAKTIGICFPVQTDLYENGNINKHISKSYTLDANIRLRNRAFIDSAQAQA</sequence>
<dbReference type="Proteomes" id="UP001056778">
    <property type="component" value="Chromosome 5"/>
</dbReference>
<protein>
    <submittedName>
        <fullName evidence="1">Fatty acid acyl transferase-related</fullName>
    </submittedName>
</protein>
<gene>
    <name evidence="1" type="ORF">MML48_5g00013792</name>
</gene>
<evidence type="ECO:0000313" key="1">
    <source>
        <dbReference type="EMBL" id="KAI4462109.1"/>
    </source>
</evidence>
<name>A0ACB9T5X7_HOLOL</name>